<dbReference type="GO" id="GO:0006020">
    <property type="term" value="P:inositol metabolic process"/>
    <property type="evidence" value="ECO:0007669"/>
    <property type="project" value="TreeGrafter"/>
</dbReference>
<dbReference type="RefSeq" id="WP_090321754.1">
    <property type="nucleotide sequence ID" value="NZ_FNKJ01000003.1"/>
</dbReference>
<evidence type="ECO:0000256" key="1">
    <source>
        <dbReference type="ARBA" id="ARBA00009759"/>
    </source>
</evidence>
<feature type="binding site" evidence="2">
    <location>
        <position position="211"/>
    </location>
    <ligand>
        <name>Mg(2+)</name>
        <dbReference type="ChEBI" id="CHEBI:18420"/>
        <label>1</label>
        <note>catalytic</note>
    </ligand>
</feature>
<comment type="cofactor">
    <cofactor evidence="2">
        <name>Mg(2+)</name>
        <dbReference type="ChEBI" id="CHEBI:18420"/>
    </cofactor>
</comment>
<sequence length="276" mass="29562">MHKSDLPMLLTQTIEVVIRAGQLLIAEWARVNGPRGKGDKAIVDIEIERVLRQQLLGLFSCDFWGEETGHSLTGHSWCWVVDPNDGTSDFLKGLKGSAISVGLLHKQIPVLGVVYAPVTVEGSPDCIAWSEGLPDLLRNGQPVARKLTGLALSSSSYVMVSAAAIIKPEINRELCTPSSFVAMPSIAYRLAKVAAGDGVCGVSLYAVSAHDVVAGHALLRGAGGILLNENGESIYYLTEANMQTVSRRCFGGSEIACRTLVVRDWNRIFTADGSQA</sequence>
<dbReference type="PANTHER" id="PTHR20854">
    <property type="entry name" value="INOSITOL MONOPHOSPHATASE"/>
    <property type="match status" value="1"/>
</dbReference>
<dbReference type="PANTHER" id="PTHR20854:SF4">
    <property type="entry name" value="INOSITOL-1-MONOPHOSPHATASE-RELATED"/>
    <property type="match status" value="1"/>
</dbReference>
<keyword evidence="2" id="KW-0479">Metal-binding</keyword>
<reference evidence="4" key="1">
    <citation type="submission" date="2016-10" db="EMBL/GenBank/DDBJ databases">
        <authorList>
            <person name="Varghese N."/>
            <person name="Submissions S."/>
        </authorList>
    </citation>
    <scope>NUCLEOTIDE SEQUENCE [LARGE SCALE GENOMIC DNA]</scope>
    <source>
        <strain evidence="4">BS3775</strain>
    </source>
</reference>
<organism evidence="3 4">
    <name type="scientific">Pseudomonas moorei</name>
    <dbReference type="NCBI Taxonomy" id="395599"/>
    <lineage>
        <taxon>Bacteria</taxon>
        <taxon>Pseudomonadati</taxon>
        <taxon>Pseudomonadota</taxon>
        <taxon>Gammaproteobacteria</taxon>
        <taxon>Pseudomonadales</taxon>
        <taxon>Pseudomonadaceae</taxon>
        <taxon>Pseudomonas</taxon>
    </lineage>
</organism>
<keyword evidence="2" id="KW-0460">Magnesium</keyword>
<comment type="similarity">
    <text evidence="1">Belongs to the inositol monophosphatase superfamily.</text>
</comment>
<dbReference type="Gene3D" id="3.40.190.80">
    <property type="match status" value="1"/>
</dbReference>
<keyword evidence="4" id="KW-1185">Reference proteome</keyword>
<dbReference type="Proteomes" id="UP000199570">
    <property type="component" value="Unassembled WGS sequence"/>
</dbReference>
<dbReference type="SUPFAM" id="SSF56655">
    <property type="entry name" value="Carbohydrate phosphatase"/>
    <property type="match status" value="1"/>
</dbReference>
<proteinExistence type="inferred from homology"/>
<feature type="binding site" evidence="2">
    <location>
        <position position="85"/>
    </location>
    <ligand>
        <name>Mg(2+)</name>
        <dbReference type="ChEBI" id="CHEBI:18420"/>
        <label>1</label>
        <note>catalytic</note>
    </ligand>
</feature>
<name>A0A1H1EW14_9PSED</name>
<dbReference type="PRINTS" id="PR00377">
    <property type="entry name" value="IMPHPHTASES"/>
</dbReference>
<dbReference type="AlphaFoldDB" id="A0A1H1EW14"/>
<dbReference type="EMBL" id="FNKJ01000003">
    <property type="protein sequence ID" value="SDQ92724.1"/>
    <property type="molecule type" value="Genomic_DNA"/>
</dbReference>
<dbReference type="GO" id="GO:0008934">
    <property type="term" value="F:inositol monophosphate 1-phosphatase activity"/>
    <property type="evidence" value="ECO:0007669"/>
    <property type="project" value="TreeGrafter"/>
</dbReference>
<dbReference type="InterPro" id="IPR000760">
    <property type="entry name" value="Inositol_monophosphatase-like"/>
</dbReference>
<dbReference type="Pfam" id="PF00459">
    <property type="entry name" value="Inositol_P"/>
    <property type="match status" value="1"/>
</dbReference>
<gene>
    <name evidence="3" type="ORF">SAMN04490195_2375</name>
</gene>
<feature type="binding site" evidence="2">
    <location>
        <position position="66"/>
    </location>
    <ligand>
        <name>Mg(2+)</name>
        <dbReference type="ChEBI" id="CHEBI:18420"/>
        <label>1</label>
        <note>catalytic</note>
    </ligand>
</feature>
<protein>
    <submittedName>
        <fullName evidence="3">Myo-inositol-1(Or 4)-monophosphatase</fullName>
    </submittedName>
</protein>
<evidence type="ECO:0000256" key="2">
    <source>
        <dbReference type="PIRSR" id="PIRSR600760-2"/>
    </source>
</evidence>
<dbReference type="GO" id="GO:0007165">
    <property type="term" value="P:signal transduction"/>
    <property type="evidence" value="ECO:0007669"/>
    <property type="project" value="TreeGrafter"/>
</dbReference>
<evidence type="ECO:0000313" key="4">
    <source>
        <dbReference type="Proteomes" id="UP000199570"/>
    </source>
</evidence>
<accession>A0A1H1EW14</accession>
<dbReference type="OrthoDB" id="9785695at2"/>
<dbReference type="GO" id="GO:0046872">
    <property type="term" value="F:metal ion binding"/>
    <property type="evidence" value="ECO:0007669"/>
    <property type="project" value="UniProtKB-KW"/>
</dbReference>
<feature type="binding site" evidence="2">
    <location>
        <position position="82"/>
    </location>
    <ligand>
        <name>Mg(2+)</name>
        <dbReference type="ChEBI" id="CHEBI:18420"/>
        <label>1</label>
        <note>catalytic</note>
    </ligand>
</feature>
<evidence type="ECO:0000313" key="3">
    <source>
        <dbReference type="EMBL" id="SDQ92724.1"/>
    </source>
</evidence>
<dbReference type="Gene3D" id="3.30.540.10">
    <property type="entry name" value="Fructose-1,6-Bisphosphatase, subunit A, domain 1"/>
    <property type="match status" value="1"/>
</dbReference>